<keyword evidence="3" id="KW-0808">Transferase</keyword>
<dbReference type="InterPro" id="IPR011009">
    <property type="entry name" value="Kinase-like_dom_sf"/>
</dbReference>
<protein>
    <recommendedName>
        <fullName evidence="1">non-specific serine/threonine protein kinase</fullName>
        <ecNumber evidence="1">2.7.11.1</ecNumber>
    </recommendedName>
</protein>
<dbReference type="SUPFAM" id="SSF56112">
    <property type="entry name" value="Protein kinase-like (PK-like)"/>
    <property type="match status" value="1"/>
</dbReference>
<keyword evidence="2" id="KW-0723">Serine/threonine-protein kinase</keyword>
<evidence type="ECO:0000256" key="4">
    <source>
        <dbReference type="ARBA" id="ARBA00022741"/>
    </source>
</evidence>
<dbReference type="Proteomes" id="UP001167160">
    <property type="component" value="Unassembled WGS sequence"/>
</dbReference>
<keyword evidence="4" id="KW-0547">Nucleotide-binding</keyword>
<gene>
    <name evidence="9" type="ORF">M1E25_06890</name>
</gene>
<dbReference type="PROSITE" id="PS00108">
    <property type="entry name" value="PROTEIN_KINASE_ST"/>
    <property type="match status" value="1"/>
</dbReference>
<dbReference type="CDD" id="cd14014">
    <property type="entry name" value="STKc_PknB_like"/>
    <property type="match status" value="1"/>
</dbReference>
<organism evidence="9 10">
    <name type="scientific">Streptomyces meridianus</name>
    <dbReference type="NCBI Taxonomy" id="2938945"/>
    <lineage>
        <taxon>Bacteria</taxon>
        <taxon>Bacillati</taxon>
        <taxon>Actinomycetota</taxon>
        <taxon>Actinomycetes</taxon>
        <taxon>Kitasatosporales</taxon>
        <taxon>Streptomycetaceae</taxon>
        <taxon>Streptomyces</taxon>
    </lineage>
</organism>
<dbReference type="PROSITE" id="PS50011">
    <property type="entry name" value="PROTEIN_KINASE_DOM"/>
    <property type="match status" value="1"/>
</dbReference>
<feature type="region of interest" description="Disordered" evidence="7">
    <location>
        <begin position="310"/>
        <end position="329"/>
    </location>
</feature>
<evidence type="ECO:0000256" key="2">
    <source>
        <dbReference type="ARBA" id="ARBA00022527"/>
    </source>
</evidence>
<dbReference type="EC" id="2.7.11.1" evidence="1"/>
<evidence type="ECO:0000259" key="8">
    <source>
        <dbReference type="PROSITE" id="PS50011"/>
    </source>
</evidence>
<sequence>MTAPQDIRLPGWSPTGLLAGRYELGELLGSGGAAEVFRGTDRRLGRPVAVKVFRPGVGRGMEDRFEDEALLLARLEHAGLVTVYDIGRHEGRSFLVMQLVEGRTLRQYAAGTAMDPHRVAEIGAALAGTLAHVHAADVMHCDVKPSNILLDGAGRPYLTDFGISRPVDATASTNGGALVGTAAYLAPEQVKGERVEQPADIYALGLVLLECLKGELEYAGTPLESAVARLHRLPVIPGGLPPELDRLLREMTDPDPWARPCAPDCAQRLEDLLDTIRPGLCPPVGEQQADGGSRAGLVAPVALSAAVVGSGDTRHDGLPGPTAAGRRRRGGVLAATGAAVAMTVLGVTLSAADPAGGSGAAVRQPAPSRSGETSVPASPERDPELPEAAGTRTTPGRGAADRGPRPAAEDVRTGKKPRHVREAGPGKAPGPRKEHRPGKEHGPGKADRPGKAAKGSGGRGPA</sequence>
<proteinExistence type="predicted"/>
<dbReference type="GO" id="GO:0016301">
    <property type="term" value="F:kinase activity"/>
    <property type="evidence" value="ECO:0007669"/>
    <property type="project" value="UniProtKB-KW"/>
</dbReference>
<feature type="compositionally biased region" description="Basic and acidic residues" evidence="7">
    <location>
        <begin position="399"/>
        <end position="413"/>
    </location>
</feature>
<evidence type="ECO:0000256" key="3">
    <source>
        <dbReference type="ARBA" id="ARBA00022679"/>
    </source>
</evidence>
<evidence type="ECO:0000313" key="10">
    <source>
        <dbReference type="Proteomes" id="UP001167160"/>
    </source>
</evidence>
<feature type="region of interest" description="Disordered" evidence="7">
    <location>
        <begin position="353"/>
        <end position="462"/>
    </location>
</feature>
<dbReference type="InterPro" id="IPR008271">
    <property type="entry name" value="Ser/Thr_kinase_AS"/>
</dbReference>
<dbReference type="PANTHER" id="PTHR43289:SF6">
    <property type="entry name" value="SERINE_THREONINE-PROTEIN KINASE NEKL-3"/>
    <property type="match status" value="1"/>
</dbReference>
<evidence type="ECO:0000256" key="6">
    <source>
        <dbReference type="ARBA" id="ARBA00022840"/>
    </source>
</evidence>
<dbReference type="RefSeq" id="WP_251411266.1">
    <property type="nucleotide sequence ID" value="NZ_JAMQGM010000015.1"/>
</dbReference>
<dbReference type="Gene3D" id="3.30.200.20">
    <property type="entry name" value="Phosphorylase Kinase, domain 1"/>
    <property type="match status" value="1"/>
</dbReference>
<dbReference type="InterPro" id="IPR000719">
    <property type="entry name" value="Prot_kinase_dom"/>
</dbReference>
<evidence type="ECO:0000256" key="7">
    <source>
        <dbReference type="SAM" id="MobiDB-lite"/>
    </source>
</evidence>
<name>A0ABT0X596_9ACTN</name>
<evidence type="ECO:0000256" key="1">
    <source>
        <dbReference type="ARBA" id="ARBA00012513"/>
    </source>
</evidence>
<feature type="domain" description="Protein kinase" evidence="8">
    <location>
        <begin position="22"/>
        <end position="273"/>
    </location>
</feature>
<keyword evidence="10" id="KW-1185">Reference proteome</keyword>
<accession>A0ABT0X596</accession>
<dbReference type="PANTHER" id="PTHR43289">
    <property type="entry name" value="MITOGEN-ACTIVATED PROTEIN KINASE KINASE KINASE 20-RELATED"/>
    <property type="match status" value="1"/>
</dbReference>
<comment type="caution">
    <text evidence="9">The sequence shown here is derived from an EMBL/GenBank/DDBJ whole genome shotgun (WGS) entry which is preliminary data.</text>
</comment>
<dbReference type="SMART" id="SM00220">
    <property type="entry name" value="S_TKc"/>
    <property type="match status" value="1"/>
</dbReference>
<dbReference type="EMBL" id="JAMQGM010000015">
    <property type="protein sequence ID" value="MCM2577083.1"/>
    <property type="molecule type" value="Genomic_DNA"/>
</dbReference>
<keyword evidence="6" id="KW-0067">ATP-binding</keyword>
<dbReference type="Pfam" id="PF00069">
    <property type="entry name" value="Pkinase"/>
    <property type="match status" value="1"/>
</dbReference>
<feature type="compositionally biased region" description="Basic and acidic residues" evidence="7">
    <location>
        <begin position="437"/>
        <end position="450"/>
    </location>
</feature>
<dbReference type="Gene3D" id="1.10.510.10">
    <property type="entry name" value="Transferase(Phosphotransferase) domain 1"/>
    <property type="match status" value="1"/>
</dbReference>
<reference evidence="9" key="1">
    <citation type="journal article" date="2023" name="Int. J. Syst. Evol. Microbiol.">
        <title>Streptomyces meridianus sp. nov. isolated from brackish water of the Tagus estuary in Alcochete, Portugal.</title>
        <authorList>
            <person name="Santos J.D.N."/>
            <person name="Klimek D."/>
            <person name="Calusinska M."/>
            <person name="Lobo Da Cunha A."/>
            <person name="Catita J."/>
            <person name="Goncalves H."/>
            <person name="Gonzalez I."/>
            <person name="Reyes F."/>
            <person name="Lage O.M."/>
        </authorList>
    </citation>
    <scope>NUCLEOTIDE SEQUENCE</scope>
    <source>
        <strain evidence="9">MTZ3.1</strain>
    </source>
</reference>
<evidence type="ECO:0000313" key="9">
    <source>
        <dbReference type="EMBL" id="MCM2577083.1"/>
    </source>
</evidence>
<keyword evidence="5 9" id="KW-0418">Kinase</keyword>
<evidence type="ECO:0000256" key="5">
    <source>
        <dbReference type="ARBA" id="ARBA00022777"/>
    </source>
</evidence>